<sequence>MHGADPGMWPADEFTPIGSVSLDLPEPKQMNQASITIRGGYIYSAPEVNAVPLQPTGAITLPLDIVEE</sequence>
<proteinExistence type="predicted"/>
<accession>A0ABQ2CGH0</accession>
<organism evidence="1 2">
    <name type="scientific">Halopseudomonas pertucinogena</name>
    <dbReference type="NCBI Taxonomy" id="86175"/>
    <lineage>
        <taxon>Bacteria</taxon>
        <taxon>Pseudomonadati</taxon>
        <taxon>Pseudomonadota</taxon>
        <taxon>Gammaproteobacteria</taxon>
        <taxon>Pseudomonadales</taxon>
        <taxon>Pseudomonadaceae</taxon>
        <taxon>Halopseudomonas</taxon>
    </lineage>
</organism>
<evidence type="ECO:0000313" key="1">
    <source>
        <dbReference type="EMBL" id="GGI88273.1"/>
    </source>
</evidence>
<comment type="caution">
    <text evidence="1">The sequence shown here is derived from an EMBL/GenBank/DDBJ whole genome shotgun (WGS) entry which is preliminary data.</text>
</comment>
<keyword evidence="2" id="KW-1185">Reference proteome</keyword>
<protein>
    <submittedName>
        <fullName evidence="1">Uncharacterized protein</fullName>
    </submittedName>
</protein>
<dbReference type="Proteomes" id="UP000633263">
    <property type="component" value="Unassembled WGS sequence"/>
</dbReference>
<reference evidence="2" key="1">
    <citation type="journal article" date="2019" name="Int. J. Syst. Evol. Microbiol.">
        <title>The Global Catalogue of Microorganisms (GCM) 10K type strain sequencing project: providing services to taxonomists for standard genome sequencing and annotation.</title>
        <authorList>
            <consortium name="The Broad Institute Genomics Platform"/>
            <consortium name="The Broad Institute Genome Sequencing Center for Infectious Disease"/>
            <person name="Wu L."/>
            <person name="Ma J."/>
        </authorList>
    </citation>
    <scope>NUCLEOTIDE SEQUENCE [LARGE SCALE GENOMIC DNA]</scope>
    <source>
        <strain evidence="2">JCM 11590</strain>
    </source>
</reference>
<gene>
    <name evidence="1" type="ORF">GCM10009083_00780</name>
</gene>
<evidence type="ECO:0000313" key="2">
    <source>
        <dbReference type="Proteomes" id="UP000633263"/>
    </source>
</evidence>
<name>A0ABQ2CGH0_9GAMM</name>
<dbReference type="EMBL" id="BMNN01000001">
    <property type="protein sequence ID" value="GGI88273.1"/>
    <property type="molecule type" value="Genomic_DNA"/>
</dbReference>